<protein>
    <submittedName>
        <fullName evidence="2">Uncharacterized protein</fullName>
    </submittedName>
</protein>
<gene>
    <name evidence="2" type="ORF">ABRY92_02195</name>
</gene>
<evidence type="ECO:0000256" key="1">
    <source>
        <dbReference type="SAM" id="MobiDB-lite"/>
    </source>
</evidence>
<name>A0AB39E6L5_9BURK</name>
<proteinExistence type="predicted"/>
<dbReference type="AlphaFoldDB" id="A0AB39E6L5"/>
<dbReference type="EMBL" id="CP158259">
    <property type="protein sequence ID" value="XDJ61455.1"/>
    <property type="molecule type" value="Genomic_DNA"/>
</dbReference>
<sequence>MLRPLPRGQERRRGFIRSRGPIHLGAFHEPEHIHAQDAVAAQSRIQAGRDGAQVFANDQGLPAPGLQCRQRQQIARRHPQIGSIRSFRTLGNDPYPLESRDVIDPEAADAIEAGTQHGQERLLGAGLQCMRGECRQMPVLAQRIVPVRRRADRRSLQKKPGLAPCLAPGRTGPHGKIRHQADAHAGAARRTMGQAQAGCGQPLDETMQIDLAGML</sequence>
<feature type="region of interest" description="Disordered" evidence="1">
    <location>
        <begin position="152"/>
        <end position="177"/>
    </location>
</feature>
<accession>A0AB39E6L5</accession>
<evidence type="ECO:0000313" key="2">
    <source>
        <dbReference type="EMBL" id="XDJ61455.1"/>
    </source>
</evidence>
<reference evidence="2" key="1">
    <citation type="submission" date="2024-05" db="EMBL/GenBank/DDBJ databases">
        <authorList>
            <person name="Luo Y.-C."/>
            <person name="Nicholds J."/>
            <person name="Mortimer T."/>
            <person name="Maboni G."/>
        </authorList>
    </citation>
    <scope>NUCLEOTIDE SEQUENCE</scope>
    <source>
        <strain evidence="2">145852</strain>
    </source>
</reference>
<organism evidence="2">
    <name type="scientific">Castellaniella ginsengisoli</name>
    <dbReference type="NCBI Taxonomy" id="546114"/>
    <lineage>
        <taxon>Bacteria</taxon>
        <taxon>Pseudomonadati</taxon>
        <taxon>Pseudomonadota</taxon>
        <taxon>Betaproteobacteria</taxon>
        <taxon>Burkholderiales</taxon>
        <taxon>Alcaligenaceae</taxon>
        <taxon>Castellaniella</taxon>
    </lineage>
</organism>